<dbReference type="InterPro" id="IPR027417">
    <property type="entry name" value="P-loop_NTPase"/>
</dbReference>
<reference evidence="5 6" key="1">
    <citation type="journal article" date="2011" name="Stand. Genomic Sci.">
        <title>High quality draft genome sequence of Segniliparus rugosus CDC 945(T)= (ATCC BAA-974(T)).</title>
        <authorList>
            <person name="Earl A.M."/>
            <person name="Desjardins C.A."/>
            <person name="Fitzgerald M.G."/>
            <person name="Arachchi H.M."/>
            <person name="Zeng Q."/>
            <person name="Mehta T."/>
            <person name="Griggs A."/>
            <person name="Birren B.W."/>
            <person name="Toney N.C."/>
            <person name="Carr J."/>
            <person name="Posey J."/>
            <person name="Butler W.R."/>
        </authorList>
    </citation>
    <scope>NUCLEOTIDE SEQUENCE [LARGE SCALE GENOMIC DNA]</scope>
    <source>
        <strain evidence="6">ATCC BAA-974 / DSM 45345 / CCUG 50838 / CIP 108380 / JCM 13579 / CDC 945</strain>
    </source>
</reference>
<dbReference type="Pfam" id="PF19263">
    <property type="entry name" value="DUF5906"/>
    <property type="match status" value="1"/>
</dbReference>
<evidence type="ECO:0000313" key="5">
    <source>
        <dbReference type="EMBL" id="EFV14740.1"/>
    </source>
</evidence>
<dbReference type="InterPro" id="IPR045455">
    <property type="entry name" value="NrS-1_pol-like_helicase"/>
</dbReference>
<name>E5XLR2_SEGRC</name>
<protein>
    <submittedName>
        <fullName evidence="5">Phage/plasmid primase, P4 family domain-containing protein</fullName>
    </submittedName>
</protein>
<dbReference type="EMBL" id="ACZI02000003">
    <property type="protein sequence ID" value="EFV14740.1"/>
    <property type="molecule type" value="Genomic_DNA"/>
</dbReference>
<dbReference type="InterPro" id="IPR014818">
    <property type="entry name" value="Phage/plasmid_primase_P4_C"/>
</dbReference>
<gene>
    <name evidence="5" type="ORF">HMPREF9336_00431</name>
</gene>
<dbReference type="STRING" id="679197.HMPREF9336_00431"/>
<evidence type="ECO:0000256" key="1">
    <source>
        <dbReference type="ARBA" id="ARBA00022741"/>
    </source>
</evidence>
<dbReference type="eggNOG" id="COG3378">
    <property type="taxonomic scope" value="Bacteria"/>
</dbReference>
<keyword evidence="1" id="KW-0547">Nucleotide-binding</keyword>
<dbReference type="Proteomes" id="UP000004816">
    <property type="component" value="Unassembled WGS sequence"/>
</dbReference>
<proteinExistence type="predicted"/>
<dbReference type="HOGENOM" id="CLU_350486_0_0_11"/>
<dbReference type="SUPFAM" id="SSF52540">
    <property type="entry name" value="P-loop containing nucleoside triphosphate hydrolases"/>
    <property type="match status" value="1"/>
</dbReference>
<accession>E5XLR2</accession>
<comment type="caution">
    <text evidence="5">The sequence shown here is derived from an EMBL/GenBank/DDBJ whole genome shotgun (WGS) entry which is preliminary data.</text>
</comment>
<dbReference type="Gene3D" id="3.40.50.300">
    <property type="entry name" value="P-loop containing nucleotide triphosphate hydrolases"/>
    <property type="match status" value="1"/>
</dbReference>
<feature type="region of interest" description="Disordered" evidence="3">
    <location>
        <begin position="240"/>
        <end position="263"/>
    </location>
</feature>
<feature type="domain" description="SF3 helicase" evidence="4">
    <location>
        <begin position="411"/>
        <end position="566"/>
    </location>
</feature>
<dbReference type="Pfam" id="PF08706">
    <property type="entry name" value="D5_N"/>
    <property type="match status" value="1"/>
</dbReference>
<dbReference type="OrthoDB" id="9763644at2"/>
<evidence type="ECO:0000256" key="2">
    <source>
        <dbReference type="ARBA" id="ARBA00022840"/>
    </source>
</evidence>
<dbReference type="AlphaFoldDB" id="E5XLR2"/>
<dbReference type="RefSeq" id="WP_007467385.1">
    <property type="nucleotide sequence ID" value="NZ_KI391954.1"/>
</dbReference>
<dbReference type="InterPro" id="IPR006500">
    <property type="entry name" value="Helicase_put_C_phage/plasmid"/>
</dbReference>
<sequence>MALPDPLNIPDLPGVPLTPEHVEYLVKEGFPAEYVAQAVLIRSSRASTDLPAGFREAFPDVDPRGILFGWRFTGVDGKERVEWQFRPDHPPLDEAGKPKKYLFLPGTGIRYGLLLKRSGPRLWIVEGTKQGHVLASAVPVTDSVVAIPGCYGWQRDGQAPPGLVKLAQNKQVVVVLDADASSNQLVFDAGIKLKEALPNAATLRFGQIPGGGKTGVDDYLAGLGPDPKQRQKAIATLAERALPKPANRRPPKKTKGATEEEDDQEWMFGPDGKFLVDTVARRVSAEQPFALTADGRLAQYKDGWFQTEKAEERFLGLCAKLLGNHSTATIRNNLRDHLIGLCANEGRVLGDLSDEPLINLKNGMLNWVTGEKLDHDPKYLSAYQFPVDYDPEATCPVYEAWLRESTLVGGEDQTLILESVLSQLIDFTAPPTKALFLTGPTKSGKSTLMELMEALVGGDLTSAIEFHKMEDPFSVAELYGMRLNIDADMPANYVPEVATFKKLTGRDKINANRKFGRMFKFKNFAVLIFSANKMPAVGERSRAFLSRAVPASFPHSLEGSEKMNGKLPALLKAELPGVLNRLIMALRERKARAETQGGDGFLPPNKTVMREFEASISIAHEFTQQALWIWPRGGEGWVGPKTIRSGAECNYGMTVSQLFELFKDWMGQTNNEVHMNMKSFKDRILAVRDVVLAQNQARGDFINVTPKLNAEWGTPNTTGFHNRPKYPLTPPGAPERPMEELKAVLAPVLPLVKPETEPFRARRISDIPARPVFAD</sequence>
<dbReference type="SMART" id="SM00885">
    <property type="entry name" value="D5_N"/>
    <property type="match status" value="1"/>
</dbReference>
<dbReference type="GO" id="GO:0005524">
    <property type="term" value="F:ATP binding"/>
    <property type="evidence" value="ECO:0007669"/>
    <property type="project" value="UniProtKB-KW"/>
</dbReference>
<evidence type="ECO:0000256" key="3">
    <source>
        <dbReference type="SAM" id="MobiDB-lite"/>
    </source>
</evidence>
<feature type="compositionally biased region" description="Basic residues" evidence="3">
    <location>
        <begin position="246"/>
        <end position="255"/>
    </location>
</feature>
<dbReference type="PROSITE" id="PS51206">
    <property type="entry name" value="SF3_HELICASE_1"/>
    <property type="match status" value="1"/>
</dbReference>
<evidence type="ECO:0000259" key="4">
    <source>
        <dbReference type="PROSITE" id="PS51206"/>
    </source>
</evidence>
<dbReference type="NCBIfam" id="TIGR01613">
    <property type="entry name" value="primase_Cterm"/>
    <property type="match status" value="1"/>
</dbReference>
<keyword evidence="6" id="KW-1185">Reference proteome</keyword>
<keyword evidence="2" id="KW-0067">ATP-binding</keyword>
<organism evidence="5 6">
    <name type="scientific">Segniliparus rugosus (strain ATCC BAA-974 / DSM 45345 / CCUG 50838 / CIP 108380 / JCM 13579 / CDC 945)</name>
    <dbReference type="NCBI Taxonomy" id="679197"/>
    <lineage>
        <taxon>Bacteria</taxon>
        <taxon>Bacillati</taxon>
        <taxon>Actinomycetota</taxon>
        <taxon>Actinomycetes</taxon>
        <taxon>Mycobacteriales</taxon>
        <taxon>Segniliparaceae</taxon>
        <taxon>Segniliparus</taxon>
    </lineage>
</organism>
<dbReference type="InterPro" id="IPR014015">
    <property type="entry name" value="Helicase_SF3_DNA-vir"/>
</dbReference>
<evidence type="ECO:0000313" key="6">
    <source>
        <dbReference type="Proteomes" id="UP000004816"/>
    </source>
</evidence>